<keyword evidence="3" id="KW-0732">Signal</keyword>
<name>A0ABT7VC67_9BACE</name>
<dbReference type="EMBL" id="JAUDEN010000001">
    <property type="protein sequence ID" value="MDM8323879.1"/>
    <property type="molecule type" value="Genomic_DNA"/>
</dbReference>
<evidence type="ECO:0000313" key="6">
    <source>
        <dbReference type="Proteomes" id="UP001169458"/>
    </source>
</evidence>
<protein>
    <submittedName>
        <fullName evidence="5">DUF4458 domain-containing protein</fullName>
    </submittedName>
</protein>
<comment type="caution">
    <text evidence="5">The sequence shown here is derived from an EMBL/GenBank/DDBJ whole genome shotgun (WGS) entry which is preliminary data.</text>
</comment>
<keyword evidence="1" id="KW-0433">Leucine-rich repeat</keyword>
<evidence type="ECO:0000259" key="4">
    <source>
        <dbReference type="Pfam" id="PF14660"/>
    </source>
</evidence>
<dbReference type="Gene3D" id="3.80.10.10">
    <property type="entry name" value="Ribonuclease Inhibitor"/>
    <property type="match status" value="1"/>
</dbReference>
<dbReference type="PANTHER" id="PTHR45617">
    <property type="entry name" value="LEUCINE RICH REPEAT FAMILY PROTEIN"/>
    <property type="match status" value="1"/>
</dbReference>
<dbReference type="Pfam" id="PF14660">
    <property type="entry name" value="DUF4458"/>
    <property type="match status" value="2"/>
</dbReference>
<dbReference type="PROSITE" id="PS51257">
    <property type="entry name" value="PROKAR_LIPOPROTEIN"/>
    <property type="match status" value="1"/>
</dbReference>
<gene>
    <name evidence="5" type="ORF">QUW60_01300</name>
</gene>
<dbReference type="PANTHER" id="PTHR45617:SF169">
    <property type="entry name" value="LRRCT DOMAIN-CONTAINING PROTEIN"/>
    <property type="match status" value="1"/>
</dbReference>
<evidence type="ECO:0000256" key="2">
    <source>
        <dbReference type="ARBA" id="ARBA00022737"/>
    </source>
</evidence>
<dbReference type="InterPro" id="IPR041403">
    <property type="entry name" value="DUF4458_prot_LRR"/>
</dbReference>
<organism evidence="5 6">
    <name type="scientific">Bacteroides gallinaceum</name>
    <dbReference type="NCBI Taxonomy" id="1462571"/>
    <lineage>
        <taxon>Bacteria</taxon>
        <taxon>Pseudomonadati</taxon>
        <taxon>Bacteroidota</taxon>
        <taxon>Bacteroidia</taxon>
        <taxon>Bacteroidales</taxon>
        <taxon>Bacteroidaceae</taxon>
        <taxon>Bacteroides</taxon>
    </lineage>
</organism>
<feature type="domain" description="DUF4458" evidence="4">
    <location>
        <begin position="166"/>
        <end position="282"/>
    </location>
</feature>
<proteinExistence type="predicted"/>
<dbReference type="InterPro" id="IPR032675">
    <property type="entry name" value="LRR_dom_sf"/>
</dbReference>
<dbReference type="RefSeq" id="WP_289558167.1">
    <property type="nucleotide sequence ID" value="NZ_JAUDEN010000001.1"/>
</dbReference>
<sequence>MNIYKLYSKYFLSLLVSMLAMVAVTSCSDDDEELMQSGYGYVQFKLSKSTSAEAQSASRTVTDRLERLADAKKIQVVLLHDGTTVSQTLLLNSYNDTNAEFGVRSDKLQLVAGVYRVVGYYLYDGVDELLYTGGSGDNSEFTVVSGGLHVQDLSANAASQGMVKFQLEKVLKSRATEEGYLFSSIAEVDVQVKNMFTREVTAFEKLKVTYETGYEESVGVDNPDDKYKEIGKASCDSVVWLPAGTYQVISYSAYSRSGASRSELESQVVVNGESFVVADNMLTEDAVIPIQLSETSENIKDYKALKEIWDKLGGKNWSYFGQEYPEGTNWNFNKELDMWGDQPGVTLDDHGRVTGLALSNFGISGFVPAAIGQLTELQILSLGSHDEKVGGGLFGKQGIAPGMSEDRKQQMRRHYENMFLKHDLRADLSEMLQELINNDPAKKQIQKKARPTLKDTQIGVMTSNLTGVSRAVMRLTKLQQLYIANAPIVCNDAVDNFFTSWEENGADSEYAKAYSQEEAEGKLSWSNMTDLTDIEVYNCKNLEKLPAFLYDLPEIQLLNIACNTGIKGDQLKEDWTALANDPDTGPKIQILYMGYNNLEEFPDGLDNAGSDAPLCKMKKLGLLDLTDNKIKTVHSFGTDIKLATLYLQNNQIEEVPAEFCGFTNDVETFNFSNNKITYIPNIFDASSLYIMGSIDFSNNRIGENANDSDKDGIRDVDEADFKGINANELSLANNRIANFPKELFKSNSPITVLNMSGNLLTKIDGDDLRRSEAGKEWCPLETFDLRFNKLTEISGENFNPLIPYLQGIDLSYNCFSKFPTNPLNIDRLMAFAIRHQRDAQGERCLKEWPEGINAAGSCPNLYWFQIGSNDIRLVEEAPTTKIYMLDIADNPNITIDLTNVCSAISAGAYLLYYDKTQDIRGCDILLE</sequence>
<dbReference type="InterPro" id="IPR027899">
    <property type="entry name" value="DUF4458"/>
</dbReference>
<accession>A0ABT7VC67</accession>
<feature type="chain" id="PRO_5046744352" evidence="3">
    <location>
        <begin position="23"/>
        <end position="927"/>
    </location>
</feature>
<feature type="signal peptide" evidence="3">
    <location>
        <begin position="1"/>
        <end position="22"/>
    </location>
</feature>
<dbReference type="SUPFAM" id="SSF52047">
    <property type="entry name" value="RNI-like"/>
    <property type="match status" value="1"/>
</dbReference>
<keyword evidence="6" id="KW-1185">Reference proteome</keyword>
<dbReference type="Proteomes" id="UP001169458">
    <property type="component" value="Unassembled WGS sequence"/>
</dbReference>
<feature type="domain" description="DUF4458" evidence="4">
    <location>
        <begin position="40"/>
        <end position="148"/>
    </location>
</feature>
<evidence type="ECO:0000256" key="3">
    <source>
        <dbReference type="SAM" id="SignalP"/>
    </source>
</evidence>
<keyword evidence="2" id="KW-0677">Repeat</keyword>
<dbReference type="InterPro" id="IPR038711">
    <property type="entry name" value="LRR_N_sf"/>
</dbReference>
<dbReference type="Pfam" id="PF18805">
    <property type="entry name" value="LRR_10"/>
    <property type="match status" value="1"/>
</dbReference>
<dbReference type="Gene3D" id="2.60.40.3540">
    <property type="entry name" value="Domain of unknown function DUF4458"/>
    <property type="match status" value="2"/>
</dbReference>
<evidence type="ECO:0000256" key="1">
    <source>
        <dbReference type="ARBA" id="ARBA00022614"/>
    </source>
</evidence>
<reference evidence="6" key="1">
    <citation type="submission" date="2023-07" db="EMBL/GenBank/DDBJ databases">
        <title>Identification and characterization of horizontal gene transfer across gut microbiota members of farm animals based on homology search.</title>
        <authorList>
            <person name="Schwarzerova J."/>
            <person name="Nykrynova M."/>
            <person name="Jureckova K."/>
            <person name="Cejkova D."/>
            <person name="Rychlik I."/>
        </authorList>
    </citation>
    <scope>NUCLEOTIDE SEQUENCE [LARGE SCALE GENOMIC DNA]</scope>
    <source>
        <strain evidence="6">109_WCHN</strain>
    </source>
</reference>
<evidence type="ECO:0000313" key="5">
    <source>
        <dbReference type="EMBL" id="MDM8323879.1"/>
    </source>
</evidence>